<dbReference type="EMBL" id="FNDN01000022">
    <property type="protein sequence ID" value="SDJ29760.1"/>
    <property type="molecule type" value="Genomic_DNA"/>
</dbReference>
<dbReference type="Pfam" id="PF00561">
    <property type="entry name" value="Abhydrolase_1"/>
    <property type="match status" value="1"/>
</dbReference>
<dbReference type="InterPro" id="IPR029058">
    <property type="entry name" value="AB_hydrolase_fold"/>
</dbReference>
<dbReference type="SUPFAM" id="SSF53474">
    <property type="entry name" value="alpha/beta-Hydrolases"/>
    <property type="match status" value="1"/>
</dbReference>
<protein>
    <recommendedName>
        <fullName evidence="1">AB hydrolase-1 domain-containing protein</fullName>
    </recommendedName>
</protein>
<reference evidence="2 3" key="1">
    <citation type="submission" date="2016-10" db="EMBL/GenBank/DDBJ databases">
        <authorList>
            <person name="de Groot N.N."/>
        </authorList>
    </citation>
    <scope>NUCLEOTIDE SEQUENCE [LARGE SCALE GENOMIC DNA]</scope>
    <source>
        <strain evidence="2 3">DSM 44892</strain>
    </source>
</reference>
<dbReference type="OrthoDB" id="8871309at2"/>
<dbReference type="RefSeq" id="WP_072740230.1">
    <property type="nucleotide sequence ID" value="NZ_CP048813.1"/>
</dbReference>
<dbReference type="AlphaFoldDB" id="A0A1G8SMC9"/>
<feature type="domain" description="AB hydrolase-1" evidence="1">
    <location>
        <begin position="40"/>
        <end position="131"/>
    </location>
</feature>
<evidence type="ECO:0000313" key="2">
    <source>
        <dbReference type="EMBL" id="SDJ29760.1"/>
    </source>
</evidence>
<dbReference type="GO" id="GO:0003824">
    <property type="term" value="F:catalytic activity"/>
    <property type="evidence" value="ECO:0007669"/>
    <property type="project" value="UniProtKB-ARBA"/>
</dbReference>
<organism evidence="2 3">
    <name type="scientific">Rhodococcus triatomae</name>
    <dbReference type="NCBI Taxonomy" id="300028"/>
    <lineage>
        <taxon>Bacteria</taxon>
        <taxon>Bacillati</taxon>
        <taxon>Actinomycetota</taxon>
        <taxon>Actinomycetes</taxon>
        <taxon>Mycobacteriales</taxon>
        <taxon>Nocardiaceae</taxon>
        <taxon>Rhodococcus</taxon>
    </lineage>
</organism>
<evidence type="ECO:0000259" key="1">
    <source>
        <dbReference type="Pfam" id="PF00561"/>
    </source>
</evidence>
<gene>
    <name evidence="2" type="ORF">SAMN05444695_12222</name>
</gene>
<keyword evidence="3" id="KW-1185">Reference proteome</keyword>
<dbReference type="Gene3D" id="3.40.50.1820">
    <property type="entry name" value="alpha/beta hydrolase"/>
    <property type="match status" value="1"/>
</dbReference>
<dbReference type="Proteomes" id="UP000183263">
    <property type="component" value="Unassembled WGS sequence"/>
</dbReference>
<sequence length="251" mass="26627">MFSRFRRAAVIAGFAAASVATAPNALAEAPPASDEVVAILLPGQYMGALPYQPFAGYLEQNGVHAKVLDLPGFDLTEEPETIASEVERARAEHPEAQIALVGHSIGGITSRWYLKELGGHPNVDTYIAIGSPQYGSPGGCGAPVGADVCPGTEYMNTLNAGDDTPGDTAYYNIRSEREWADGNLDGGQCRVTPIRGFQPTPDLGLEHTFEGVDPRVWEATLTALGGECDGEFVDVPDGELTADGSLFPYRR</sequence>
<proteinExistence type="predicted"/>
<evidence type="ECO:0000313" key="3">
    <source>
        <dbReference type="Proteomes" id="UP000183263"/>
    </source>
</evidence>
<accession>A0A1G8SMC9</accession>
<dbReference type="InterPro" id="IPR000073">
    <property type="entry name" value="AB_hydrolase_1"/>
</dbReference>
<name>A0A1G8SMC9_9NOCA</name>